<dbReference type="InterPro" id="IPR022357">
    <property type="entry name" value="MIP_CS"/>
</dbReference>
<dbReference type="InterPro" id="IPR000425">
    <property type="entry name" value="MIP"/>
</dbReference>
<dbReference type="OrthoDB" id="9807293at2"/>
<dbReference type="PANTHER" id="PTHR19139:SF284">
    <property type="entry name" value="AQUAPORIN"/>
    <property type="match status" value="1"/>
</dbReference>
<feature type="transmembrane region" description="Helical" evidence="7">
    <location>
        <begin position="36"/>
        <end position="54"/>
    </location>
</feature>
<feature type="transmembrane region" description="Helical" evidence="7">
    <location>
        <begin position="150"/>
        <end position="172"/>
    </location>
</feature>
<dbReference type="InterPro" id="IPR023271">
    <property type="entry name" value="Aquaporin-like"/>
</dbReference>
<keyword evidence="3 6" id="KW-0812">Transmembrane</keyword>
<feature type="transmembrane region" description="Helical" evidence="7">
    <location>
        <begin position="116"/>
        <end position="138"/>
    </location>
</feature>
<evidence type="ECO:0000256" key="2">
    <source>
        <dbReference type="ARBA" id="ARBA00022448"/>
    </source>
</evidence>
<protein>
    <submittedName>
        <fullName evidence="8">Aquaporin-8</fullName>
    </submittedName>
</protein>
<dbReference type="Proteomes" id="UP000243528">
    <property type="component" value="Unassembled WGS sequence"/>
</dbReference>
<name>A0A2P8DRG0_9ACTN</name>
<evidence type="ECO:0000256" key="6">
    <source>
        <dbReference type="RuleBase" id="RU000477"/>
    </source>
</evidence>
<evidence type="ECO:0000256" key="3">
    <source>
        <dbReference type="ARBA" id="ARBA00022692"/>
    </source>
</evidence>
<evidence type="ECO:0000256" key="4">
    <source>
        <dbReference type="ARBA" id="ARBA00022989"/>
    </source>
</evidence>
<dbReference type="InterPro" id="IPR034294">
    <property type="entry name" value="Aquaporin_transptr"/>
</dbReference>
<proteinExistence type="inferred from homology"/>
<evidence type="ECO:0000256" key="5">
    <source>
        <dbReference type="ARBA" id="ARBA00023136"/>
    </source>
</evidence>
<evidence type="ECO:0000313" key="8">
    <source>
        <dbReference type="EMBL" id="PSK99806.1"/>
    </source>
</evidence>
<dbReference type="GO" id="GO:0005886">
    <property type="term" value="C:plasma membrane"/>
    <property type="evidence" value="ECO:0007669"/>
    <property type="project" value="TreeGrafter"/>
</dbReference>
<keyword evidence="9" id="KW-1185">Reference proteome</keyword>
<evidence type="ECO:0000313" key="9">
    <source>
        <dbReference type="Proteomes" id="UP000243528"/>
    </source>
</evidence>
<reference evidence="8 9" key="1">
    <citation type="submission" date="2018-03" db="EMBL/GenBank/DDBJ databases">
        <title>Genomic Encyclopedia of Archaeal and Bacterial Type Strains, Phase II (KMG-II): from individual species to whole genera.</title>
        <authorList>
            <person name="Goeker M."/>
        </authorList>
    </citation>
    <scope>NUCLEOTIDE SEQUENCE [LARGE SCALE GENOMIC DNA]</scope>
    <source>
        <strain evidence="8 9">DSM 45211</strain>
    </source>
</reference>
<gene>
    <name evidence="8" type="ORF">CLV30_117109</name>
</gene>
<evidence type="ECO:0000256" key="1">
    <source>
        <dbReference type="ARBA" id="ARBA00004141"/>
    </source>
</evidence>
<feature type="transmembrane region" description="Helical" evidence="7">
    <location>
        <begin position="75"/>
        <end position="96"/>
    </location>
</feature>
<dbReference type="PROSITE" id="PS00221">
    <property type="entry name" value="MIP"/>
    <property type="match status" value="1"/>
</dbReference>
<organism evidence="8 9">
    <name type="scientific">Haloactinopolyspora alba</name>
    <dbReference type="NCBI Taxonomy" id="648780"/>
    <lineage>
        <taxon>Bacteria</taxon>
        <taxon>Bacillati</taxon>
        <taxon>Actinomycetota</taxon>
        <taxon>Actinomycetes</taxon>
        <taxon>Jiangellales</taxon>
        <taxon>Jiangellaceae</taxon>
        <taxon>Haloactinopolyspora</taxon>
    </lineage>
</organism>
<keyword evidence="4 7" id="KW-1133">Transmembrane helix</keyword>
<dbReference type="AlphaFoldDB" id="A0A2P8DRG0"/>
<evidence type="ECO:0000256" key="7">
    <source>
        <dbReference type="SAM" id="Phobius"/>
    </source>
</evidence>
<accession>A0A2P8DRG0</accession>
<dbReference type="Gene3D" id="1.20.1080.10">
    <property type="entry name" value="Glycerol uptake facilitator protein"/>
    <property type="match status" value="1"/>
</dbReference>
<dbReference type="PRINTS" id="PR00783">
    <property type="entry name" value="MINTRINSICP"/>
</dbReference>
<comment type="similarity">
    <text evidence="6">Belongs to the MIP/aquaporin (TC 1.A.8) family.</text>
</comment>
<sequence length="238" mass="24038">MADGWLRNAVVEAIGTMALVFVTVMVLGVSGLATPAALAYGFIVAALVASLGHISGGHFNPAITLAMLLARKIDVLGAAAYWVAQFAGGAVGALVVMLSTSEESVAAGTTRVNEEVVSIGGAIALEALATFILVLVVFGTVLDERSPVSVYPFAIGGAIIAGNAGLLQVTGGALNPARGFGPAVVSGEWDGLAAWLAGPLIGAALAWVLYQFVISDRQPSKPDFPEPVPPPPGPSLLP</sequence>
<dbReference type="SUPFAM" id="SSF81338">
    <property type="entry name" value="Aquaporin-like"/>
    <property type="match status" value="1"/>
</dbReference>
<keyword evidence="5 7" id="KW-0472">Membrane</keyword>
<feature type="transmembrane region" description="Helical" evidence="7">
    <location>
        <begin position="192"/>
        <end position="213"/>
    </location>
</feature>
<dbReference type="PANTHER" id="PTHR19139">
    <property type="entry name" value="AQUAPORIN TRANSPORTER"/>
    <property type="match status" value="1"/>
</dbReference>
<dbReference type="RefSeq" id="WP_106538981.1">
    <property type="nucleotide sequence ID" value="NZ_PYGE01000017.1"/>
</dbReference>
<dbReference type="EMBL" id="PYGE01000017">
    <property type="protein sequence ID" value="PSK99806.1"/>
    <property type="molecule type" value="Genomic_DNA"/>
</dbReference>
<comment type="subcellular location">
    <subcellularLocation>
        <location evidence="1">Membrane</location>
        <topology evidence="1">Multi-pass membrane protein</topology>
    </subcellularLocation>
</comment>
<keyword evidence="2 6" id="KW-0813">Transport</keyword>
<dbReference type="GO" id="GO:0015250">
    <property type="term" value="F:water channel activity"/>
    <property type="evidence" value="ECO:0007669"/>
    <property type="project" value="TreeGrafter"/>
</dbReference>
<feature type="transmembrane region" description="Helical" evidence="7">
    <location>
        <begin position="9"/>
        <end position="30"/>
    </location>
</feature>
<dbReference type="Pfam" id="PF00230">
    <property type="entry name" value="MIP"/>
    <property type="match status" value="1"/>
</dbReference>
<comment type="caution">
    <text evidence="8">The sequence shown here is derived from an EMBL/GenBank/DDBJ whole genome shotgun (WGS) entry which is preliminary data.</text>
</comment>